<gene>
    <name evidence="1" type="ORF">R1sor_006001</name>
</gene>
<organism evidence="1 2">
    <name type="scientific">Riccia sorocarpa</name>
    <dbReference type="NCBI Taxonomy" id="122646"/>
    <lineage>
        <taxon>Eukaryota</taxon>
        <taxon>Viridiplantae</taxon>
        <taxon>Streptophyta</taxon>
        <taxon>Embryophyta</taxon>
        <taxon>Marchantiophyta</taxon>
        <taxon>Marchantiopsida</taxon>
        <taxon>Marchantiidae</taxon>
        <taxon>Marchantiales</taxon>
        <taxon>Ricciaceae</taxon>
        <taxon>Riccia</taxon>
    </lineage>
</organism>
<dbReference type="AlphaFoldDB" id="A0ABD3HPY9"/>
<sequence length="308" mass="34914">MAECVVVKYPSDAKNYHDIWKPGFSHTTRVPEDLLDTYMSLKRSLGARASHADVVRFLFEAAEAAITAQVQLAALRVIQDSKIHNFMVEGMGELDVVVDDERAQQMMVEVDDVVSDQEADPNDLTISNLLSEIEGVICRDSKRRAPGWIRAALDLWNDHKSKLHEVLLSMAAHDITYNFKSWIYMCAKNAALRGDTSPSVLMLDIHNSAHHWTEDHTTCQTLPGTCKCVVEEWPAGRDAKYSEGGETHKAMKDFLKKYIPENKVQFYLRAWENMSETFHSVINKYASERIHFEASHTAKLACSALRLE</sequence>
<protein>
    <recommendedName>
        <fullName evidence="3">Transposase</fullName>
    </recommendedName>
</protein>
<comment type="caution">
    <text evidence="1">The sequence shown here is derived from an EMBL/GenBank/DDBJ whole genome shotgun (WGS) entry which is preliminary data.</text>
</comment>
<keyword evidence="2" id="KW-1185">Reference proteome</keyword>
<dbReference type="EMBL" id="JBJQOH010000003">
    <property type="protein sequence ID" value="KAL3692350.1"/>
    <property type="molecule type" value="Genomic_DNA"/>
</dbReference>
<accession>A0ABD3HPY9</accession>
<reference evidence="1 2" key="1">
    <citation type="submission" date="2024-09" db="EMBL/GenBank/DDBJ databases">
        <title>Chromosome-scale assembly of Riccia sorocarpa.</title>
        <authorList>
            <person name="Paukszto L."/>
        </authorList>
    </citation>
    <scope>NUCLEOTIDE SEQUENCE [LARGE SCALE GENOMIC DNA]</scope>
    <source>
        <strain evidence="1">LP-2024</strain>
        <tissue evidence="1">Aerial parts of the thallus</tissue>
    </source>
</reference>
<evidence type="ECO:0000313" key="1">
    <source>
        <dbReference type="EMBL" id="KAL3692350.1"/>
    </source>
</evidence>
<evidence type="ECO:0008006" key="3">
    <source>
        <dbReference type="Google" id="ProtNLM"/>
    </source>
</evidence>
<evidence type="ECO:0000313" key="2">
    <source>
        <dbReference type="Proteomes" id="UP001633002"/>
    </source>
</evidence>
<name>A0ABD3HPY9_9MARC</name>
<dbReference type="Proteomes" id="UP001633002">
    <property type="component" value="Unassembled WGS sequence"/>
</dbReference>
<proteinExistence type="predicted"/>